<evidence type="ECO:0000256" key="3">
    <source>
        <dbReference type="ARBA" id="ARBA00022989"/>
    </source>
</evidence>
<dbReference type="SMART" id="SM00327">
    <property type="entry name" value="VWA"/>
    <property type="match status" value="1"/>
</dbReference>
<evidence type="ECO:0000256" key="2">
    <source>
        <dbReference type="ARBA" id="ARBA00022692"/>
    </source>
</evidence>
<name>A0A6P1XXK3_9SPIR</name>
<dbReference type="SUPFAM" id="SSF53300">
    <property type="entry name" value="vWA-like"/>
    <property type="match status" value="1"/>
</dbReference>
<gene>
    <name evidence="7" type="ORF">GWP43_00250</name>
</gene>
<feature type="transmembrane region" description="Helical" evidence="5">
    <location>
        <begin position="299"/>
        <end position="317"/>
    </location>
</feature>
<keyword evidence="1" id="KW-1003">Cell membrane</keyword>
<dbReference type="Gene3D" id="3.40.50.410">
    <property type="entry name" value="von Willebrand factor, type A domain"/>
    <property type="match status" value="1"/>
</dbReference>
<dbReference type="EMBL" id="CP048020">
    <property type="protein sequence ID" value="QHX42147.1"/>
    <property type="molecule type" value="Genomic_DNA"/>
</dbReference>
<evidence type="ECO:0000313" key="7">
    <source>
        <dbReference type="EMBL" id="QHX42147.1"/>
    </source>
</evidence>
<protein>
    <submittedName>
        <fullName evidence="7">VWA domain-containing protein</fullName>
    </submittedName>
</protein>
<evidence type="ECO:0000256" key="1">
    <source>
        <dbReference type="ARBA" id="ARBA00022475"/>
    </source>
</evidence>
<organism evidence="7 8">
    <name type="scientific">Treponema vincentii</name>
    <dbReference type="NCBI Taxonomy" id="69710"/>
    <lineage>
        <taxon>Bacteria</taxon>
        <taxon>Pseudomonadati</taxon>
        <taxon>Spirochaetota</taxon>
        <taxon>Spirochaetia</taxon>
        <taxon>Spirochaetales</taxon>
        <taxon>Treponemataceae</taxon>
        <taxon>Treponema</taxon>
    </lineage>
</organism>
<dbReference type="Proteomes" id="UP000464374">
    <property type="component" value="Chromosome"/>
</dbReference>
<evidence type="ECO:0000256" key="4">
    <source>
        <dbReference type="ARBA" id="ARBA00023136"/>
    </source>
</evidence>
<dbReference type="AlphaFoldDB" id="A0A6P1XXK3"/>
<dbReference type="PANTHER" id="PTHR22550:SF5">
    <property type="entry name" value="LEUCINE ZIPPER PROTEIN 4"/>
    <property type="match status" value="1"/>
</dbReference>
<feature type="transmembrane region" description="Helical" evidence="5">
    <location>
        <begin position="52"/>
        <end position="71"/>
    </location>
</feature>
<feature type="domain" description="VWFA" evidence="6">
    <location>
        <begin position="83"/>
        <end position="275"/>
    </location>
</feature>
<sequence length="320" mass="34969">MIEFEKPFFLLCIIGILPACAVTLYRIKKLKESYAAAGEIHAIIRALRIRTAFWSIGWLFLSIAAAVPLWGTKQTTVVKHGNAVIFAVDISRSMTVADIAPNRLEFAKRYVSFLIERLPETACGLVTIKGLGTLAVPLSFNHQSVLTAAETLSPFNATSAGSNLEHGLRVALEAFPENRLTGKTVVLCTDGGETIGSVPRILPRYRQENVQLIIIGFGTETGGTLSILNEKHESVVQKSVLEESILKRYAEQTLNGSFYISAADLGSAQKVLQSLTEGDAESEKIRYVQKPVRRTFECTAMALLFFCIGLCAGGIRAKKM</sequence>
<evidence type="ECO:0000256" key="5">
    <source>
        <dbReference type="SAM" id="Phobius"/>
    </source>
</evidence>
<dbReference type="InterPro" id="IPR050768">
    <property type="entry name" value="UPF0353/GerABKA_families"/>
</dbReference>
<evidence type="ECO:0000313" key="8">
    <source>
        <dbReference type="Proteomes" id="UP000464374"/>
    </source>
</evidence>
<keyword evidence="2 5" id="KW-0812">Transmembrane</keyword>
<dbReference type="InterPro" id="IPR002035">
    <property type="entry name" value="VWF_A"/>
</dbReference>
<accession>A0A6P1XXK3</accession>
<dbReference type="PANTHER" id="PTHR22550">
    <property type="entry name" value="SPORE GERMINATION PROTEIN"/>
    <property type="match status" value="1"/>
</dbReference>
<feature type="transmembrane region" description="Helical" evidence="5">
    <location>
        <begin position="6"/>
        <end position="25"/>
    </location>
</feature>
<keyword evidence="4 5" id="KW-0472">Membrane</keyword>
<reference evidence="7 8" key="1">
    <citation type="submission" date="2020-01" db="EMBL/GenBank/DDBJ databases">
        <title>Complete genome sequence of a human oral phylogroup 1 Treponema sp. strain ATCC 700766, originally isolated from periodontitis dental plaque.</title>
        <authorList>
            <person name="Chan Y."/>
            <person name="Huo Y.-B."/>
            <person name="Yu X.-L."/>
            <person name="Zeng H."/>
            <person name="Leung W.-K."/>
            <person name="Watt R.M."/>
        </authorList>
    </citation>
    <scope>NUCLEOTIDE SEQUENCE [LARGE SCALE GENOMIC DNA]</scope>
    <source>
        <strain evidence="7 8">OMZ 804</strain>
    </source>
</reference>
<evidence type="ECO:0000259" key="6">
    <source>
        <dbReference type="PROSITE" id="PS50234"/>
    </source>
</evidence>
<dbReference type="PROSITE" id="PS50234">
    <property type="entry name" value="VWFA"/>
    <property type="match status" value="1"/>
</dbReference>
<proteinExistence type="predicted"/>
<dbReference type="Pfam" id="PF13519">
    <property type="entry name" value="VWA_2"/>
    <property type="match status" value="1"/>
</dbReference>
<dbReference type="RefSeq" id="WP_162661962.1">
    <property type="nucleotide sequence ID" value="NZ_CP048020.1"/>
</dbReference>
<dbReference type="KEGG" id="trz:GWP43_00250"/>
<keyword evidence="3 5" id="KW-1133">Transmembrane helix</keyword>
<dbReference type="InterPro" id="IPR036465">
    <property type="entry name" value="vWFA_dom_sf"/>
</dbReference>